<reference evidence="1 2" key="2">
    <citation type="journal article" date="2022" name="Mol. Ecol. Resour.">
        <title>The genomes of chicory, endive, great burdock and yacon provide insights into Asteraceae paleo-polyploidization history and plant inulin production.</title>
        <authorList>
            <person name="Fan W."/>
            <person name="Wang S."/>
            <person name="Wang H."/>
            <person name="Wang A."/>
            <person name="Jiang F."/>
            <person name="Liu H."/>
            <person name="Zhao H."/>
            <person name="Xu D."/>
            <person name="Zhang Y."/>
        </authorList>
    </citation>
    <scope>NUCLEOTIDE SEQUENCE [LARGE SCALE GENOMIC DNA]</scope>
    <source>
        <strain evidence="2">cv. Yunnan</strain>
        <tissue evidence="1">Leaves</tissue>
    </source>
</reference>
<dbReference type="EMBL" id="CM042019">
    <property type="protein sequence ID" value="KAI3825251.1"/>
    <property type="molecule type" value="Genomic_DNA"/>
</dbReference>
<gene>
    <name evidence="1" type="ORF">L1987_06732</name>
</gene>
<reference evidence="2" key="1">
    <citation type="journal article" date="2022" name="Mol. Ecol. Resour.">
        <title>The genomes of chicory, endive, great burdock and yacon provide insights into Asteraceae palaeo-polyploidization history and plant inulin production.</title>
        <authorList>
            <person name="Fan W."/>
            <person name="Wang S."/>
            <person name="Wang H."/>
            <person name="Wang A."/>
            <person name="Jiang F."/>
            <person name="Liu H."/>
            <person name="Zhao H."/>
            <person name="Xu D."/>
            <person name="Zhang Y."/>
        </authorList>
    </citation>
    <scope>NUCLEOTIDE SEQUENCE [LARGE SCALE GENOMIC DNA]</scope>
    <source>
        <strain evidence="2">cv. Yunnan</strain>
    </source>
</reference>
<name>A0ACB9JZ52_9ASTR</name>
<evidence type="ECO:0000313" key="1">
    <source>
        <dbReference type="EMBL" id="KAI3825251.1"/>
    </source>
</evidence>
<proteinExistence type="predicted"/>
<keyword evidence="2" id="KW-1185">Reference proteome</keyword>
<organism evidence="1 2">
    <name type="scientific">Smallanthus sonchifolius</name>
    <dbReference type="NCBI Taxonomy" id="185202"/>
    <lineage>
        <taxon>Eukaryota</taxon>
        <taxon>Viridiplantae</taxon>
        <taxon>Streptophyta</taxon>
        <taxon>Embryophyta</taxon>
        <taxon>Tracheophyta</taxon>
        <taxon>Spermatophyta</taxon>
        <taxon>Magnoliopsida</taxon>
        <taxon>eudicotyledons</taxon>
        <taxon>Gunneridae</taxon>
        <taxon>Pentapetalae</taxon>
        <taxon>asterids</taxon>
        <taxon>campanulids</taxon>
        <taxon>Asterales</taxon>
        <taxon>Asteraceae</taxon>
        <taxon>Asteroideae</taxon>
        <taxon>Heliantheae alliance</taxon>
        <taxon>Millerieae</taxon>
        <taxon>Smallanthus</taxon>
    </lineage>
</organism>
<sequence length="140" mass="15812">MDVDKDPVKTHTGEQFQGEQTEEHSNEIFVCQGSGSNKGKTLMIEPEIETITLTDSYIDIEKDHEMLKLLGDINDIANIEDLNSLVIPEFDRADKIIYIEAGGHLIEGFSGISVQKMMNLSIHQIFKKLLNLKSSQHKRV</sequence>
<evidence type="ECO:0000313" key="2">
    <source>
        <dbReference type="Proteomes" id="UP001056120"/>
    </source>
</evidence>
<comment type="caution">
    <text evidence="1">The sequence shown here is derived from an EMBL/GenBank/DDBJ whole genome shotgun (WGS) entry which is preliminary data.</text>
</comment>
<protein>
    <submittedName>
        <fullName evidence="1">Uncharacterized protein</fullName>
    </submittedName>
</protein>
<accession>A0ACB9JZ52</accession>
<dbReference type="Proteomes" id="UP001056120">
    <property type="component" value="Linkage Group LG02"/>
</dbReference>